<dbReference type="GeneID" id="4606047"/>
<evidence type="ECO:0000313" key="2">
    <source>
        <dbReference type="EMBL" id="CAL92465.1"/>
    </source>
</evidence>
<organism evidence="2 3">
    <name type="scientific">Halorubrum virus BJ1</name>
    <dbReference type="NCBI Taxonomy" id="416419"/>
    <lineage>
        <taxon>Viruses</taxon>
        <taxon>Duplodnaviria</taxon>
        <taxon>Heunggongvirae</taxon>
        <taxon>Uroviricota</taxon>
        <taxon>Caudoviricetes</taxon>
        <taxon>Kirjokansivirales</taxon>
        <taxon>Graaviviridae</taxon>
        <taxon>Beejeyvirus</taxon>
        <taxon>Beejeyvirus bagaejinnorense</taxon>
        <taxon>Beejeyvirus BJ1</taxon>
    </lineage>
</organism>
<dbReference type="KEGG" id="vg:4606047"/>
<proteinExistence type="predicted"/>
<keyword evidence="3" id="KW-1185">Reference proteome</keyword>
<evidence type="ECO:0000313" key="3">
    <source>
        <dbReference type="Proteomes" id="UP000002272"/>
    </source>
</evidence>
<protein>
    <recommendedName>
        <fullName evidence="4">YonJ-like protein</fullName>
    </recommendedName>
</protein>
<dbReference type="RefSeq" id="YP_919070.1">
    <property type="nucleotide sequence ID" value="NC_008695.1"/>
</dbReference>
<sequence length="492" mass="55057">MATDSDTPELTDRQHDLLAMLPATTSAIAEEFDVAPTTVESHRNALKDKGVPLEYDRETNEWYVDGSPGWQAAAAKDDQEDTTFPDLSDTPVADVDPDPSDLNDDERVIARELQTGVDDIDALADQLDDRPGVITQRLRDLRERGWQVYVDESADHVAIEGDSTLRSSEHIGTRTRKANRWWEQRHNELVREYKGLDDVPSTTQYDTHPDNEDWVLHLTDIHAGDFVRQDDGTVVYEPDIIPDVIDYATRRSLHLADVHDATYDTAYVLLGGDLVTGEGIYEGQLANGDVQAYMDEQIDMLHDPLLRLVDAYAERFENVVIVCQIGNHGDIRADGTSKQANADLISYKNLRNTIAALRRRHDEFENVAMKIGEARAYRNFELRGGELTGHLRHGQDRDPQASTSARLKEWLSTLMDHEFDLAYIGHHHVSGMIPWDGPPIVTTGSPKPSGEFVERLGVGVPSRFQSIASCHGVSNAGMTGFYPIDDRAFQST</sequence>
<evidence type="ECO:0000256" key="1">
    <source>
        <dbReference type="SAM" id="MobiDB-lite"/>
    </source>
</evidence>
<evidence type="ECO:0008006" key="4">
    <source>
        <dbReference type="Google" id="ProtNLM"/>
    </source>
</evidence>
<dbReference type="SUPFAM" id="SSF56300">
    <property type="entry name" value="Metallo-dependent phosphatases"/>
    <property type="match status" value="1"/>
</dbReference>
<reference evidence="2 3" key="1">
    <citation type="journal article" date="2007" name="BMC Genomics">
        <title>Sequence analysis of an Archaeal virus isolated from a hypersaline lake in Inner Mongolia, China.</title>
        <authorList>
            <person name="Pagaling E."/>
            <person name="Haigh R."/>
            <person name="Grant W.D."/>
            <person name="Cowan D.A."/>
            <person name="Jones B.E."/>
            <person name="Ma Y."/>
            <person name="Ventosa A."/>
            <person name="Heaphy S."/>
        </authorList>
    </citation>
    <scope>NUCLEOTIDE SEQUENCE</scope>
</reference>
<feature type="region of interest" description="Disordered" evidence="1">
    <location>
        <begin position="72"/>
        <end position="102"/>
    </location>
</feature>
<dbReference type="OrthoDB" id="7522at10239"/>
<accession>A0ZYQ6</accession>
<name>A0ZYQ6_9CAUD</name>
<dbReference type="EMBL" id="AM419438">
    <property type="protein sequence ID" value="CAL92465.1"/>
    <property type="molecule type" value="Genomic_DNA"/>
</dbReference>
<dbReference type="InterPro" id="IPR029052">
    <property type="entry name" value="Metallo-depent_PP-like"/>
</dbReference>
<dbReference type="Proteomes" id="UP000002272">
    <property type="component" value="Segment"/>
</dbReference>